<protein>
    <submittedName>
        <fullName evidence="8">ABC transporter substrate-binding protein</fullName>
    </submittedName>
</protein>
<feature type="region of interest" description="Disordered" evidence="5">
    <location>
        <begin position="29"/>
        <end position="99"/>
    </location>
</feature>
<feature type="compositionally biased region" description="Low complexity" evidence="5">
    <location>
        <begin position="33"/>
        <end position="83"/>
    </location>
</feature>
<comment type="subcellular location">
    <subcellularLocation>
        <location evidence="1">Cell envelope</location>
    </subcellularLocation>
</comment>
<dbReference type="RefSeq" id="WP_154766508.1">
    <property type="nucleotide sequence ID" value="NZ_WLYK01000001.1"/>
</dbReference>
<dbReference type="PROSITE" id="PS51257">
    <property type="entry name" value="PROKAR_LIPOPROTEIN"/>
    <property type="match status" value="1"/>
</dbReference>
<feature type="domain" description="Fe/B12 periplasmic-binding" evidence="7">
    <location>
        <begin position="101"/>
        <end position="370"/>
    </location>
</feature>
<feature type="chain" id="PRO_5039720095" evidence="6">
    <location>
        <begin position="27"/>
        <end position="370"/>
    </location>
</feature>
<dbReference type="InterPro" id="IPR051313">
    <property type="entry name" value="Bact_iron-sidero_bind"/>
</dbReference>
<name>A0A7K1FEC4_9ACTN</name>
<keyword evidence="3" id="KW-0813">Transport</keyword>
<dbReference type="EMBL" id="WLYK01000001">
    <property type="protein sequence ID" value="MTD12441.1"/>
    <property type="molecule type" value="Genomic_DNA"/>
</dbReference>
<comment type="caution">
    <text evidence="8">The sequence shown here is derived from an EMBL/GenBank/DDBJ whole genome shotgun (WGS) entry which is preliminary data.</text>
</comment>
<dbReference type="Pfam" id="PF01497">
    <property type="entry name" value="Peripla_BP_2"/>
    <property type="match status" value="1"/>
</dbReference>
<feature type="signal peptide" evidence="6">
    <location>
        <begin position="1"/>
        <end position="26"/>
    </location>
</feature>
<keyword evidence="9" id="KW-1185">Reference proteome</keyword>
<evidence type="ECO:0000259" key="7">
    <source>
        <dbReference type="PROSITE" id="PS50983"/>
    </source>
</evidence>
<dbReference type="SUPFAM" id="SSF53807">
    <property type="entry name" value="Helical backbone' metal receptor"/>
    <property type="match status" value="1"/>
</dbReference>
<dbReference type="InterPro" id="IPR002491">
    <property type="entry name" value="ABC_transptr_periplasmic_BD"/>
</dbReference>
<dbReference type="GO" id="GO:1901678">
    <property type="term" value="P:iron coordination entity transport"/>
    <property type="evidence" value="ECO:0007669"/>
    <property type="project" value="UniProtKB-ARBA"/>
</dbReference>
<comment type="similarity">
    <text evidence="2">Belongs to the bacterial solute-binding protein 8 family.</text>
</comment>
<evidence type="ECO:0000256" key="2">
    <source>
        <dbReference type="ARBA" id="ARBA00008814"/>
    </source>
</evidence>
<evidence type="ECO:0000313" key="9">
    <source>
        <dbReference type="Proteomes" id="UP000460221"/>
    </source>
</evidence>
<organism evidence="8 9">
    <name type="scientific">Nakamurella alba</name>
    <dbReference type="NCBI Taxonomy" id="2665158"/>
    <lineage>
        <taxon>Bacteria</taxon>
        <taxon>Bacillati</taxon>
        <taxon>Actinomycetota</taxon>
        <taxon>Actinomycetes</taxon>
        <taxon>Nakamurellales</taxon>
        <taxon>Nakamurellaceae</taxon>
        <taxon>Nakamurella</taxon>
    </lineage>
</organism>
<dbReference type="PANTHER" id="PTHR30532:SF1">
    <property type="entry name" value="IRON(3+)-HYDROXAMATE-BINDING PROTEIN FHUD"/>
    <property type="match status" value="1"/>
</dbReference>
<evidence type="ECO:0000256" key="1">
    <source>
        <dbReference type="ARBA" id="ARBA00004196"/>
    </source>
</evidence>
<dbReference type="GO" id="GO:0030288">
    <property type="term" value="C:outer membrane-bounded periplasmic space"/>
    <property type="evidence" value="ECO:0007669"/>
    <property type="project" value="TreeGrafter"/>
</dbReference>
<evidence type="ECO:0000256" key="4">
    <source>
        <dbReference type="ARBA" id="ARBA00022729"/>
    </source>
</evidence>
<dbReference type="Proteomes" id="UP000460221">
    <property type="component" value="Unassembled WGS sequence"/>
</dbReference>
<accession>A0A7K1FEC4</accession>
<evidence type="ECO:0000313" key="8">
    <source>
        <dbReference type="EMBL" id="MTD12441.1"/>
    </source>
</evidence>
<gene>
    <name evidence="8" type="ORF">GIS00_00595</name>
</gene>
<reference evidence="8 9" key="1">
    <citation type="submission" date="2019-11" db="EMBL/GenBank/DDBJ databases">
        <authorList>
            <person name="Jiang L.-Q."/>
        </authorList>
    </citation>
    <scope>NUCLEOTIDE SEQUENCE [LARGE SCALE GENOMIC DNA]</scope>
    <source>
        <strain evidence="8 9">YIM 132087</strain>
    </source>
</reference>
<proteinExistence type="inferred from homology"/>
<dbReference type="PANTHER" id="PTHR30532">
    <property type="entry name" value="IRON III DICITRATE-BINDING PERIPLASMIC PROTEIN"/>
    <property type="match status" value="1"/>
</dbReference>
<dbReference type="AlphaFoldDB" id="A0A7K1FEC4"/>
<sequence>MITTRRRRGGAALTTAIAGIALVLSGCGSDQPAAGSGATTTPAATTAASSSAGTSSDSPATSGTTSAATSDATSTSESAGSATRTVQAGNGSIEIPADPQRVVTIGNTTLPFIDMGGEPVGVTEESASDIGLIPEAQQAAYAAATNLGTSGDQVDMEQLAGLEPDLILVQLPDSEFEQIEKQLTSIAPTVFWGLDVEWKELADGLAEAGDVTDGLDEQKDAFATKLASIEETYPEIIADTSFVNVDRWSNSDPGTFAVSDIGCVEIAQGDIGMNFPQAAEGADPLAWASLSFEQIAELADYDVITYPVDAEGKPKEAFQAVVDSNTWKALPAVASGRALGLFCPGNNSYGPVLQYLDSLDAALASLPAQG</sequence>
<evidence type="ECO:0000256" key="5">
    <source>
        <dbReference type="SAM" id="MobiDB-lite"/>
    </source>
</evidence>
<evidence type="ECO:0000256" key="3">
    <source>
        <dbReference type="ARBA" id="ARBA00022448"/>
    </source>
</evidence>
<evidence type="ECO:0000256" key="6">
    <source>
        <dbReference type="SAM" id="SignalP"/>
    </source>
</evidence>
<dbReference type="Gene3D" id="3.40.50.1980">
    <property type="entry name" value="Nitrogenase molybdenum iron protein domain"/>
    <property type="match status" value="2"/>
</dbReference>
<dbReference type="PROSITE" id="PS50983">
    <property type="entry name" value="FE_B12_PBP"/>
    <property type="match status" value="1"/>
</dbReference>
<keyword evidence="4 6" id="KW-0732">Signal</keyword>